<reference evidence="1 2" key="1">
    <citation type="journal article" date="2013" name="Science">
        <title>Pandoraviruses: amoeba viruses with genomes up to 2.5 Mb reaching that of parasitic eukaryotes.</title>
        <authorList>
            <person name="Philippe N."/>
            <person name="Legendre M."/>
            <person name="Doutre G."/>
            <person name="Coute Y."/>
            <person name="Poirot O."/>
            <person name="Lescot M."/>
            <person name="Arslan D."/>
            <person name="Seltzer V."/>
            <person name="Bertaux L."/>
            <person name="Bruley C."/>
            <person name="Garin J."/>
            <person name="Claverie J.M."/>
            <person name="Abergel C."/>
        </authorList>
    </citation>
    <scope>NUCLEOTIDE SEQUENCE [LARGE SCALE GENOMIC DNA]</scope>
    <source>
        <strain evidence="1">Melbourne</strain>
    </source>
</reference>
<sequence length="121" mass="14008">MDKRDAHIKTTRLRHSRANYTAMDAFVASLTPDQVHQLFAQYYSGSYAHLMRGAIVRLSAEKERDSLSEYLGRFTDQNASDRERRDVLTSIVRNGDFQALLNIVQSDQHFQEPLYRIANDD</sequence>
<name>S4VP06_9VIRU</name>
<accession>S4VP06</accession>
<dbReference type="GeneID" id="16511986"/>
<dbReference type="KEGG" id="vg:16511986"/>
<protein>
    <submittedName>
        <fullName evidence="1">Uncharacterized protein</fullName>
    </submittedName>
</protein>
<evidence type="ECO:0000313" key="2">
    <source>
        <dbReference type="Proteomes" id="UP000201566"/>
    </source>
</evidence>
<dbReference type="EMBL" id="KC977570">
    <property type="protein sequence ID" value="AGO81998.2"/>
    <property type="molecule type" value="Genomic_DNA"/>
</dbReference>
<dbReference type="RefSeq" id="YP_008318667.2">
    <property type="nucleotide sequence ID" value="NC_021858.1"/>
</dbReference>
<gene>
    <name evidence="1" type="ORF">pdul_cds_96</name>
</gene>
<dbReference type="Proteomes" id="UP000201566">
    <property type="component" value="Segment"/>
</dbReference>
<evidence type="ECO:0000313" key="1">
    <source>
        <dbReference type="EMBL" id="AGO81998.2"/>
    </source>
</evidence>
<proteinExistence type="predicted"/>
<organism evidence="1 2">
    <name type="scientific">Pandoravirus dulcis</name>
    <dbReference type="NCBI Taxonomy" id="1349409"/>
    <lineage>
        <taxon>Viruses</taxon>
        <taxon>Pandoravirus</taxon>
    </lineage>
</organism>